<sequence length="167" mass="19170">MNDVYLSLGTNLGDREQHLKAAIDLLKQKEGIFIKTISPIYETAPVGYVDQPSFLNIVVYAQTTMTPFELLKACQSVENELGRVRTIRWGPRTIDLDILLYNNDNIESENLIIPHPRMFERAFVLVPLMDVAKKPFTEKLMQAESALKNMNLEQEGIRKWKNSIFLS</sequence>
<evidence type="ECO:0000313" key="10">
    <source>
        <dbReference type="EMBL" id="QBK24736.1"/>
    </source>
</evidence>
<dbReference type="GO" id="GO:0046656">
    <property type="term" value="P:folic acid biosynthetic process"/>
    <property type="evidence" value="ECO:0007669"/>
    <property type="project" value="UniProtKB-KW"/>
</dbReference>
<dbReference type="PANTHER" id="PTHR43071:SF1">
    <property type="entry name" value="2-AMINO-4-HYDROXY-6-HYDROXYMETHYLDIHYDROPTERIDINE PYROPHOSPHOKINASE"/>
    <property type="match status" value="1"/>
</dbReference>
<comment type="catalytic activity">
    <reaction evidence="1">
        <text>6-hydroxymethyl-7,8-dihydropterin + ATP = (7,8-dihydropterin-6-yl)methyl diphosphate + AMP + H(+)</text>
        <dbReference type="Rhea" id="RHEA:11412"/>
        <dbReference type="ChEBI" id="CHEBI:15378"/>
        <dbReference type="ChEBI" id="CHEBI:30616"/>
        <dbReference type="ChEBI" id="CHEBI:44841"/>
        <dbReference type="ChEBI" id="CHEBI:72950"/>
        <dbReference type="ChEBI" id="CHEBI:456215"/>
        <dbReference type="EC" id="2.7.6.3"/>
    </reaction>
</comment>
<evidence type="ECO:0000256" key="4">
    <source>
        <dbReference type="ARBA" id="ARBA00022679"/>
    </source>
</evidence>
<evidence type="ECO:0000313" key="11">
    <source>
        <dbReference type="Proteomes" id="UP000291151"/>
    </source>
</evidence>
<dbReference type="InterPro" id="IPR035907">
    <property type="entry name" value="Hppk_sf"/>
</dbReference>
<keyword evidence="11" id="KW-1185">Reference proteome</keyword>
<dbReference type="GO" id="GO:0005524">
    <property type="term" value="F:ATP binding"/>
    <property type="evidence" value="ECO:0007669"/>
    <property type="project" value="UniProtKB-KW"/>
</dbReference>
<dbReference type="UniPathway" id="UPA00077">
    <property type="reaction ID" value="UER00155"/>
</dbReference>
<dbReference type="SUPFAM" id="SSF55083">
    <property type="entry name" value="6-hydroxymethyl-7,8-dihydropterin pyrophosphokinase, HPPK"/>
    <property type="match status" value="1"/>
</dbReference>
<keyword evidence="6 10" id="KW-0418">Kinase</keyword>
<dbReference type="EMBL" id="CP036528">
    <property type="protein sequence ID" value="QBK24736.1"/>
    <property type="molecule type" value="Genomic_DNA"/>
</dbReference>
<evidence type="ECO:0000256" key="1">
    <source>
        <dbReference type="ARBA" id="ARBA00000198"/>
    </source>
</evidence>
<dbReference type="KEGG" id="uth:DKZ56_01875"/>
<dbReference type="CDD" id="cd00483">
    <property type="entry name" value="HPPK"/>
    <property type="match status" value="1"/>
</dbReference>
<evidence type="ECO:0000259" key="9">
    <source>
        <dbReference type="PROSITE" id="PS00794"/>
    </source>
</evidence>
<evidence type="ECO:0000256" key="2">
    <source>
        <dbReference type="ARBA" id="ARBA00005051"/>
    </source>
</evidence>
<proteinExistence type="predicted"/>
<dbReference type="PROSITE" id="PS00794">
    <property type="entry name" value="HPPK"/>
    <property type="match status" value="1"/>
</dbReference>
<evidence type="ECO:0000256" key="5">
    <source>
        <dbReference type="ARBA" id="ARBA00022741"/>
    </source>
</evidence>
<name>A0A4P6US03_9BACL</name>
<evidence type="ECO:0000256" key="6">
    <source>
        <dbReference type="ARBA" id="ARBA00022777"/>
    </source>
</evidence>
<dbReference type="AlphaFoldDB" id="A0A4P6US03"/>
<dbReference type="PANTHER" id="PTHR43071">
    <property type="entry name" value="2-AMINO-4-HYDROXY-6-HYDROXYMETHYLDIHYDROPTERIDINE PYROPHOSPHOKINASE"/>
    <property type="match status" value="1"/>
</dbReference>
<keyword evidence="5" id="KW-0547">Nucleotide-binding</keyword>
<keyword evidence="8" id="KW-0289">Folate biosynthesis</keyword>
<evidence type="ECO:0000256" key="7">
    <source>
        <dbReference type="ARBA" id="ARBA00022840"/>
    </source>
</evidence>
<dbReference type="GO" id="GO:0016301">
    <property type="term" value="F:kinase activity"/>
    <property type="evidence" value="ECO:0007669"/>
    <property type="project" value="UniProtKB-KW"/>
</dbReference>
<keyword evidence="4 10" id="KW-0808">Transferase</keyword>
<evidence type="ECO:0000256" key="8">
    <source>
        <dbReference type="ARBA" id="ARBA00022909"/>
    </source>
</evidence>
<organism evidence="10 11">
    <name type="scientific">Ureibacillus thermophilus</name>
    <dbReference type="NCBI Taxonomy" id="367743"/>
    <lineage>
        <taxon>Bacteria</taxon>
        <taxon>Bacillati</taxon>
        <taxon>Bacillota</taxon>
        <taxon>Bacilli</taxon>
        <taxon>Bacillales</taxon>
        <taxon>Caryophanaceae</taxon>
        <taxon>Ureibacillus</taxon>
    </lineage>
</organism>
<dbReference type="EC" id="2.7.6.3" evidence="3"/>
<dbReference type="GO" id="GO:0046654">
    <property type="term" value="P:tetrahydrofolate biosynthetic process"/>
    <property type="evidence" value="ECO:0007669"/>
    <property type="project" value="UniProtKB-UniPathway"/>
</dbReference>
<dbReference type="Pfam" id="PF01288">
    <property type="entry name" value="HPPK"/>
    <property type="match status" value="1"/>
</dbReference>
<dbReference type="NCBIfam" id="TIGR01498">
    <property type="entry name" value="folK"/>
    <property type="match status" value="1"/>
</dbReference>
<dbReference type="Proteomes" id="UP000291151">
    <property type="component" value="Chromosome"/>
</dbReference>
<gene>
    <name evidence="10" type="primary">folK</name>
    <name evidence="10" type="ORF">DKZ56_01875</name>
</gene>
<evidence type="ECO:0000256" key="3">
    <source>
        <dbReference type="ARBA" id="ARBA00013253"/>
    </source>
</evidence>
<keyword evidence="7" id="KW-0067">ATP-binding</keyword>
<dbReference type="RefSeq" id="WP_208651011.1">
    <property type="nucleotide sequence ID" value="NZ_CP036528.1"/>
</dbReference>
<dbReference type="InterPro" id="IPR000550">
    <property type="entry name" value="Hppk"/>
</dbReference>
<dbReference type="GO" id="GO:0003848">
    <property type="term" value="F:2-amino-4-hydroxy-6-hydroxymethyldihydropteridine diphosphokinase activity"/>
    <property type="evidence" value="ECO:0007669"/>
    <property type="project" value="UniProtKB-EC"/>
</dbReference>
<reference evidence="10 11" key="1">
    <citation type="submission" date="2019-02" db="EMBL/GenBank/DDBJ databases">
        <title>Ureibacillus thermophilus.</title>
        <authorList>
            <person name="Sunny J.S."/>
            <person name="Natarajan A."/>
            <person name="Saleena L.M."/>
        </authorList>
    </citation>
    <scope>NUCLEOTIDE SEQUENCE [LARGE SCALE GENOMIC DNA]</scope>
    <source>
        <strain evidence="10 11">LM102</strain>
    </source>
</reference>
<feature type="domain" description="7,8-dihydro-6-hydroxymethylpterin-pyrophosphokinase" evidence="9">
    <location>
        <begin position="88"/>
        <end position="99"/>
    </location>
</feature>
<protein>
    <recommendedName>
        <fullName evidence="3">2-amino-4-hydroxy-6-hydroxymethyldihydropteridine diphosphokinase</fullName>
        <ecNumber evidence="3">2.7.6.3</ecNumber>
    </recommendedName>
</protein>
<accession>A0A4P6US03</accession>
<dbReference type="Gene3D" id="3.30.70.560">
    <property type="entry name" value="7,8-Dihydro-6-hydroxymethylpterin-pyrophosphokinase HPPK"/>
    <property type="match status" value="1"/>
</dbReference>
<comment type="pathway">
    <text evidence="2">Cofactor biosynthesis; tetrahydrofolate biosynthesis; 2-amino-4-hydroxy-6-hydroxymethyl-7,8-dihydropteridine diphosphate from 7,8-dihydroneopterin triphosphate: step 4/4.</text>
</comment>